<reference evidence="2" key="2">
    <citation type="journal article" date="2014" name="BMC Genomics">
        <title>A genomic perspective to assessing quality of mass-reared SIT flies used in Mediterranean fruit fly (Ceratitis capitata) eradication in California.</title>
        <authorList>
            <person name="Calla B."/>
            <person name="Hall B."/>
            <person name="Hou S."/>
            <person name="Geib S.M."/>
        </authorList>
    </citation>
    <scope>NUCLEOTIDE SEQUENCE</scope>
</reference>
<dbReference type="OrthoDB" id="5875367at2759"/>
<dbReference type="EMBL" id="GAMC01012094">
    <property type="protein sequence ID" value="JAB94461.1"/>
    <property type="molecule type" value="mRNA"/>
</dbReference>
<dbReference type="PANTHER" id="PTHR12496">
    <property type="entry name" value="CGI-41 METHYLTRANSFERASE"/>
    <property type="match status" value="1"/>
</dbReference>
<organism evidence="2">
    <name type="scientific">Ceratitis capitata</name>
    <name type="common">Mediterranean fruit fly</name>
    <name type="synonym">Tephritis capitata</name>
    <dbReference type="NCBI Taxonomy" id="7213"/>
    <lineage>
        <taxon>Eukaryota</taxon>
        <taxon>Metazoa</taxon>
        <taxon>Ecdysozoa</taxon>
        <taxon>Arthropoda</taxon>
        <taxon>Hexapoda</taxon>
        <taxon>Insecta</taxon>
        <taxon>Pterygota</taxon>
        <taxon>Neoptera</taxon>
        <taxon>Endopterygota</taxon>
        <taxon>Diptera</taxon>
        <taxon>Brachycera</taxon>
        <taxon>Muscomorpha</taxon>
        <taxon>Tephritoidea</taxon>
        <taxon>Tephritidae</taxon>
        <taxon>Ceratitis</taxon>
        <taxon>Ceratitis</taxon>
    </lineage>
</organism>
<dbReference type="GeneID" id="101458953"/>
<dbReference type="PANTHER" id="PTHR12496:SF2">
    <property type="entry name" value="METHYLTRANSFERASE-LIKE PROTEIN 25B"/>
    <property type="match status" value="1"/>
</dbReference>
<dbReference type="AlphaFoldDB" id="W8BM86"/>
<gene>
    <name evidence="2" type="primary">RRNAD</name>
</gene>
<evidence type="ECO:0000313" key="2">
    <source>
        <dbReference type="EMBL" id="JAB94461.1"/>
    </source>
</evidence>
<proteinExistence type="evidence at transcript level"/>
<protein>
    <submittedName>
        <fullName evidence="2">Protein RRNAD1</fullName>
    </submittedName>
</protein>
<accession>W8BM86</accession>
<evidence type="ECO:0000259" key="1">
    <source>
        <dbReference type="Pfam" id="PF13679"/>
    </source>
</evidence>
<sequence>MDNVTKCPLDKLYNCLQIVRHYDWLINSYMLDFYIENHWEKLPKSWQLHLENIRPEELSSLLNLQNCGEQKDCNVWPLSLLALRRLLAELCVPRKQHGNISELIELHSPILSHIKLKNIFNKGVKPKKRHEIKIMSSICKYSCQQSPVDFIVDFGAGLGHLARVLGYGYGTQVFCFEMQSDLNAQAHTMNTKLEVMAKKHLPPNMHTFFRQPKHLTLCMTPDVEPHQFLNVITESLQITDNNFKFGIIGLHPCGNLAVMLMRMFIKIPQARFLNFASCCYMKLTTANKQSNIEFQGYPLSQYLLKKPKLSFLSYEALEISCHAMEMYCDRLSKGDYEYLKVHSFRAAAERIIIKHRPNLKHCGLRSVKHVPGMSFEEYFYKATQGMEVSNLQKSELQSLTTKKELLQWRRIVIFYTLRLMFAPLIESIVLYDRFLFLRENGCQVNINAAFDPRLSPRNHITCAFKLS</sequence>
<dbReference type="EMBL" id="GAMC01012088">
    <property type="protein sequence ID" value="JAB94467.1"/>
    <property type="molecule type" value="mRNA"/>
</dbReference>
<feature type="domain" description="Methyltransferase" evidence="1">
    <location>
        <begin position="127"/>
        <end position="285"/>
    </location>
</feature>
<dbReference type="InterPro" id="IPR025714">
    <property type="entry name" value="Methyltranfer_dom"/>
</dbReference>
<dbReference type="KEGG" id="ccat:101458953"/>
<name>W8BM86_CERCA</name>
<dbReference type="Pfam" id="PF13679">
    <property type="entry name" value="Methyltransf_32"/>
    <property type="match status" value="1"/>
</dbReference>
<dbReference type="InterPro" id="IPR052220">
    <property type="entry name" value="METTL25"/>
</dbReference>
<reference evidence="2" key="1">
    <citation type="submission" date="2013-07" db="EMBL/GenBank/DDBJ databases">
        <authorList>
            <person name="Geib S."/>
        </authorList>
    </citation>
    <scope>NUCLEOTIDE SEQUENCE</scope>
</reference>